<dbReference type="OrthoDB" id="411372at2759"/>
<evidence type="ECO:0000256" key="6">
    <source>
        <dbReference type="SAM" id="MobiDB-lite"/>
    </source>
</evidence>
<dbReference type="InterPro" id="IPR036855">
    <property type="entry name" value="Znf_CCCH_sf"/>
</dbReference>
<feature type="zinc finger region" description="C3H1-type" evidence="5">
    <location>
        <begin position="54"/>
        <end position="82"/>
    </location>
</feature>
<feature type="zinc finger region" description="C3H1-type" evidence="5">
    <location>
        <begin position="92"/>
        <end position="120"/>
    </location>
</feature>
<feature type="zinc finger region" description="C3H1-type" evidence="5">
    <location>
        <begin position="340"/>
        <end position="368"/>
    </location>
</feature>
<feature type="zinc finger region" description="C3H1-type" evidence="5">
    <location>
        <begin position="138"/>
        <end position="166"/>
    </location>
</feature>
<feature type="zinc finger region" description="C3H1-type" evidence="5">
    <location>
        <begin position="294"/>
        <end position="322"/>
    </location>
</feature>
<dbReference type="SMART" id="SM00356">
    <property type="entry name" value="ZnF_C3H1"/>
    <property type="match status" value="5"/>
</dbReference>
<dbReference type="SUPFAM" id="SSF90229">
    <property type="entry name" value="CCCH zinc finger"/>
    <property type="match status" value="4"/>
</dbReference>
<dbReference type="Gene3D" id="4.10.1000.10">
    <property type="entry name" value="Zinc finger, CCCH-type"/>
    <property type="match status" value="3"/>
</dbReference>
<keyword evidence="3 5" id="KW-0862">Zinc</keyword>
<feature type="domain" description="C3H1-type" evidence="7">
    <location>
        <begin position="294"/>
        <end position="322"/>
    </location>
</feature>
<feature type="compositionally biased region" description="Polar residues" evidence="6">
    <location>
        <begin position="416"/>
        <end position="438"/>
    </location>
</feature>
<dbReference type="Proteomes" id="UP001153076">
    <property type="component" value="Unassembled WGS sequence"/>
</dbReference>
<dbReference type="PANTHER" id="PTHR12506:SF18">
    <property type="entry name" value="ZINC FINGER CCCH DOMAIN-CONTAINING PROTEIN 33-RELATED"/>
    <property type="match status" value="1"/>
</dbReference>
<gene>
    <name evidence="8" type="ORF">Cgig2_030684</name>
</gene>
<dbReference type="GO" id="GO:0003729">
    <property type="term" value="F:mRNA binding"/>
    <property type="evidence" value="ECO:0007669"/>
    <property type="project" value="UniProtKB-ARBA"/>
</dbReference>
<dbReference type="EMBL" id="JAKOGI010001670">
    <property type="protein sequence ID" value="KAJ8424476.1"/>
    <property type="molecule type" value="Genomic_DNA"/>
</dbReference>
<evidence type="ECO:0000256" key="5">
    <source>
        <dbReference type="PROSITE-ProRule" id="PRU00723"/>
    </source>
</evidence>
<keyword evidence="4" id="KW-0238">DNA-binding</keyword>
<name>A0A9Q1JL75_9CARY</name>
<feature type="region of interest" description="Disordered" evidence="6">
    <location>
        <begin position="392"/>
        <end position="438"/>
    </location>
</feature>
<organism evidence="8 9">
    <name type="scientific">Carnegiea gigantea</name>
    <dbReference type="NCBI Taxonomy" id="171969"/>
    <lineage>
        <taxon>Eukaryota</taxon>
        <taxon>Viridiplantae</taxon>
        <taxon>Streptophyta</taxon>
        <taxon>Embryophyta</taxon>
        <taxon>Tracheophyta</taxon>
        <taxon>Spermatophyta</taxon>
        <taxon>Magnoliopsida</taxon>
        <taxon>eudicotyledons</taxon>
        <taxon>Gunneridae</taxon>
        <taxon>Pentapetalae</taxon>
        <taxon>Caryophyllales</taxon>
        <taxon>Cactineae</taxon>
        <taxon>Cactaceae</taxon>
        <taxon>Cactoideae</taxon>
        <taxon>Echinocereeae</taxon>
        <taxon>Carnegiea</taxon>
    </lineage>
</organism>
<keyword evidence="9" id="KW-1185">Reference proteome</keyword>
<evidence type="ECO:0000256" key="4">
    <source>
        <dbReference type="ARBA" id="ARBA00023125"/>
    </source>
</evidence>
<dbReference type="AlphaFoldDB" id="A0A9Q1JL75"/>
<dbReference type="PROSITE" id="PS50103">
    <property type="entry name" value="ZF_C3H1"/>
    <property type="match status" value="5"/>
</dbReference>
<evidence type="ECO:0000256" key="1">
    <source>
        <dbReference type="ARBA" id="ARBA00022723"/>
    </source>
</evidence>
<dbReference type="Pfam" id="PF00642">
    <property type="entry name" value="zf-CCCH"/>
    <property type="match status" value="5"/>
</dbReference>
<proteinExistence type="predicted"/>
<feature type="domain" description="C3H1-type" evidence="7">
    <location>
        <begin position="92"/>
        <end position="120"/>
    </location>
</feature>
<keyword evidence="1 5" id="KW-0479">Metal-binding</keyword>
<comment type="caution">
    <text evidence="8">The sequence shown here is derived from an EMBL/GenBank/DDBJ whole genome shotgun (WGS) entry which is preliminary data.</text>
</comment>
<dbReference type="GO" id="GO:0008270">
    <property type="term" value="F:zinc ion binding"/>
    <property type="evidence" value="ECO:0007669"/>
    <property type="project" value="UniProtKB-KW"/>
</dbReference>
<feature type="domain" description="C3H1-type" evidence="7">
    <location>
        <begin position="54"/>
        <end position="82"/>
    </location>
</feature>
<keyword evidence="2 5" id="KW-0863">Zinc-finger</keyword>
<evidence type="ECO:0000256" key="2">
    <source>
        <dbReference type="ARBA" id="ARBA00022771"/>
    </source>
</evidence>
<feature type="domain" description="C3H1-type" evidence="7">
    <location>
        <begin position="138"/>
        <end position="166"/>
    </location>
</feature>
<sequence length="438" mass="48040">MSFGLCRMHKPHFRFSCHYASNDTDTFDSMWPVNLRSTEVMDTAPYPSGPYPEREGEPDCPFYLRTGLCRFGSTCRFNHPPNRKLALAAVRMKGEFPERYYLKTGTCKFGATCKFHHPKDKAGIAGRVPLNILGYPLRPNEPECAYYLRTGQCKFGSTCKFHHPQPSSSLHGSSMYLSVQSSTTPGQQSYPGGMTNWPLSSTALIPSPRWQRPSSYTPMILPQGMVSVPGWNAYMGQLGSVSSEAQLQSCPLYGASCQGDSAVSASQGTYSAVHLGSIPMGYYALQRDNVFPERPGQPECQYYMKTGDCKFGAVCRFHHPRERLIQAPDCLLSPLGLPLRPGEPLCIFYSRYGICKFGPNCKFDHPMGIFAYNLSPTPTDAPSGVRRYLASSSTSAGLAQPSEGLGDSGPGKNRRLSLSETSIDTPSSGGNDNVETEG</sequence>
<dbReference type="InterPro" id="IPR000571">
    <property type="entry name" value="Znf_CCCH"/>
</dbReference>
<dbReference type="GO" id="GO:0003677">
    <property type="term" value="F:DNA binding"/>
    <property type="evidence" value="ECO:0007669"/>
    <property type="project" value="UniProtKB-KW"/>
</dbReference>
<evidence type="ECO:0000256" key="3">
    <source>
        <dbReference type="ARBA" id="ARBA00022833"/>
    </source>
</evidence>
<feature type="domain" description="C3H1-type" evidence="7">
    <location>
        <begin position="340"/>
        <end position="368"/>
    </location>
</feature>
<dbReference type="InterPro" id="IPR050974">
    <property type="entry name" value="Plant_ZF_CCCH"/>
</dbReference>
<protein>
    <recommendedName>
        <fullName evidence="7">C3H1-type domain-containing protein</fullName>
    </recommendedName>
</protein>
<reference evidence="8" key="1">
    <citation type="submission" date="2022-04" db="EMBL/GenBank/DDBJ databases">
        <title>Carnegiea gigantea Genome sequencing and assembly v2.</title>
        <authorList>
            <person name="Copetti D."/>
            <person name="Sanderson M.J."/>
            <person name="Burquez A."/>
            <person name="Wojciechowski M.F."/>
        </authorList>
    </citation>
    <scope>NUCLEOTIDE SEQUENCE</scope>
    <source>
        <strain evidence="8">SGP5-SGP5p</strain>
        <tissue evidence="8">Aerial part</tissue>
    </source>
</reference>
<evidence type="ECO:0000259" key="7">
    <source>
        <dbReference type="PROSITE" id="PS50103"/>
    </source>
</evidence>
<evidence type="ECO:0000313" key="9">
    <source>
        <dbReference type="Proteomes" id="UP001153076"/>
    </source>
</evidence>
<accession>A0A9Q1JL75</accession>
<evidence type="ECO:0000313" key="8">
    <source>
        <dbReference type="EMBL" id="KAJ8424476.1"/>
    </source>
</evidence>
<dbReference type="PANTHER" id="PTHR12506">
    <property type="entry name" value="PROTEIN PHOSPHATASE RELATED"/>
    <property type="match status" value="1"/>
</dbReference>